<evidence type="ECO:0000256" key="3">
    <source>
        <dbReference type="ARBA" id="ARBA00022670"/>
    </source>
</evidence>
<feature type="signal peptide" evidence="6">
    <location>
        <begin position="1"/>
        <end position="22"/>
    </location>
</feature>
<dbReference type="SUPFAM" id="SSF51556">
    <property type="entry name" value="Metallo-dependent hydrolases"/>
    <property type="match status" value="1"/>
</dbReference>
<dbReference type="InParanoid" id="A0A507BCV3"/>
<dbReference type="CDD" id="cd01299">
    <property type="entry name" value="Met_dep_hydrolase_A"/>
    <property type="match status" value="1"/>
</dbReference>
<dbReference type="PANTHER" id="PTHR43135:SF3">
    <property type="entry name" value="ALPHA-D-RIBOSE 1-METHYLPHOSPHONATE 5-TRIPHOSPHATE DIPHOSPHATASE"/>
    <property type="match status" value="1"/>
</dbReference>
<dbReference type="GO" id="GO:0006508">
    <property type="term" value="P:proteolysis"/>
    <property type="evidence" value="ECO:0007669"/>
    <property type="project" value="UniProtKB-KW"/>
</dbReference>
<dbReference type="SUPFAM" id="SSF53474">
    <property type="entry name" value="alpha/beta-Hydrolases"/>
    <property type="match status" value="1"/>
</dbReference>
<evidence type="ECO:0000256" key="5">
    <source>
        <dbReference type="ARBA" id="ARBA00023180"/>
    </source>
</evidence>
<evidence type="ECO:0000259" key="7">
    <source>
        <dbReference type="Pfam" id="PF01979"/>
    </source>
</evidence>
<reference evidence="8 9" key="1">
    <citation type="submission" date="2019-06" db="EMBL/GenBank/DDBJ databases">
        <title>Draft genome sequence of the filamentous fungus Phialemoniopsis curvata isolated from diesel fuel.</title>
        <authorList>
            <person name="Varaljay V.A."/>
            <person name="Lyon W.J."/>
            <person name="Crouch A.L."/>
            <person name="Drake C.E."/>
            <person name="Hollomon J.M."/>
            <person name="Nadeau L.J."/>
            <person name="Nunn H.S."/>
            <person name="Stevenson B.S."/>
            <person name="Bojanowski C.L."/>
            <person name="Crookes-Goodson W.J."/>
        </authorList>
    </citation>
    <scope>NUCLEOTIDE SEQUENCE [LARGE SCALE GENOMIC DNA]</scope>
    <source>
        <strain evidence="8 9">D216</strain>
    </source>
</reference>
<evidence type="ECO:0000313" key="8">
    <source>
        <dbReference type="EMBL" id="TPX17737.1"/>
    </source>
</evidence>
<dbReference type="EMBL" id="SKBQ01000012">
    <property type="protein sequence ID" value="TPX17737.1"/>
    <property type="molecule type" value="Genomic_DNA"/>
</dbReference>
<dbReference type="Gene3D" id="3.20.20.140">
    <property type="entry name" value="Metal-dependent hydrolases"/>
    <property type="match status" value="1"/>
</dbReference>
<dbReference type="GeneID" id="41970285"/>
<sequence>MAARQMLVSLLLCLAWTRHTTAFLVVPRGADLRQAYLAGRSFAEQQISLNTNNYQPTEFFKAGEYTKHEQDGEICKTYGERQWAGTVDVTDQRRLFYWFFDSRNDPENDPVILWLNGGPGGSSMMGLFTEMGPCSVTKDSSGTVPNPHSWNNNASVLFIDQPAGTGFSSVTKGAPYPSTDEEAAVDLAFFFNTFFAQIFPDRAKLPLHIAGESYGGHYVPTFVDHVLADRARNSRDAYNGDISSIILINAIFDMTAPAVGAWELLCSNFRGQIFNETVCDKISAAMPECEQLGRDCRRTNDGYICLAARMYCEDAIESFYQAEEEAGNKSRYNIHLPCTNRPFCWDETIGNYSTYVSQPKALKALHFPPDFHFQAVNLDLNFQFALSTSLSKTRYPHMTRILESNIPVLALNGNEDFIVNTPGQIWSYDSLPWSGQTEYRTAQWKTWGDGQGIWKQSKDKRLVFVGIDGAGHAAPGDQGELTSDIVRQWIAGWNTENCRLASPIVPSEALDGKQDGNSGFEPASSLAAGRDEASQGFIIKAKVLIPGKGDPIQNGATVVKDDEIAWVGPEASLPSEYKAWPDRSVPVVMPGMWDCHVHLIGWTNFQFSKFLMEHPVMHGARLARSCRDILMSGFTSVRDLGGYGPELARLAEDGTLPLAPHIYGAGSALSQTAGHGDAFDLPLNCMTCLAGAQGESSPGPLMLADGVDECRRAVRRQIRRGARVVKVFATGGVLSRDDDPHRAQFCAAELEAMVEEATRMGRLVAAHAHGKPGIMAALKAGCGTVEHGMYLDDECADAMLGAGAILVATRTIILEGLKRRDSMDPKSYAKMTECAETHSRACRLAIKKGIRLALGTDLGLSVLGTGLSHGQSAKEPGHLVDLGLTPLQAIEAATATGPLTLGPQAPKSGQLKEGYAADIIALECNPLDEITLLEDISNVTHAKQTTIVIPN</sequence>
<dbReference type="Gene3D" id="1.10.287.410">
    <property type="match status" value="1"/>
</dbReference>
<dbReference type="PROSITE" id="PS00131">
    <property type="entry name" value="CARBOXYPEPT_SER_SER"/>
    <property type="match status" value="1"/>
</dbReference>
<evidence type="ECO:0000256" key="4">
    <source>
        <dbReference type="ARBA" id="ARBA00022801"/>
    </source>
</evidence>
<accession>A0A507BCV3</accession>
<dbReference type="Proteomes" id="UP000319257">
    <property type="component" value="Unassembled WGS sequence"/>
</dbReference>
<dbReference type="STRING" id="1093900.A0A507BCV3"/>
<dbReference type="SUPFAM" id="SSF51338">
    <property type="entry name" value="Composite domain of metallo-dependent hydrolases"/>
    <property type="match status" value="2"/>
</dbReference>
<dbReference type="RefSeq" id="XP_030999448.1">
    <property type="nucleotide sequence ID" value="XM_031137071.1"/>
</dbReference>
<dbReference type="Gene3D" id="3.40.50.1820">
    <property type="entry name" value="alpha/beta hydrolase"/>
    <property type="match status" value="1"/>
</dbReference>
<keyword evidence="3" id="KW-0645">Protease</keyword>
<dbReference type="InterPro" id="IPR011059">
    <property type="entry name" value="Metal-dep_hydrolase_composite"/>
</dbReference>
<dbReference type="OrthoDB" id="443318at2759"/>
<protein>
    <recommendedName>
        <fullName evidence="7">Amidohydrolase-related domain-containing protein</fullName>
    </recommendedName>
</protein>
<evidence type="ECO:0000256" key="6">
    <source>
        <dbReference type="SAM" id="SignalP"/>
    </source>
</evidence>
<keyword evidence="2" id="KW-0121">Carboxypeptidase</keyword>
<dbReference type="GO" id="GO:0016810">
    <property type="term" value="F:hydrolase activity, acting on carbon-nitrogen (but not peptide) bonds"/>
    <property type="evidence" value="ECO:0007669"/>
    <property type="project" value="InterPro"/>
</dbReference>
<dbReference type="InterPro" id="IPR051781">
    <property type="entry name" value="Metallo-dep_Hydrolase"/>
</dbReference>
<dbReference type="InterPro" id="IPR018202">
    <property type="entry name" value="Ser_caboxypep_ser_AS"/>
</dbReference>
<dbReference type="InterPro" id="IPR001563">
    <property type="entry name" value="Peptidase_S10"/>
</dbReference>
<evidence type="ECO:0000256" key="1">
    <source>
        <dbReference type="ARBA" id="ARBA00009431"/>
    </source>
</evidence>
<dbReference type="PRINTS" id="PR00724">
    <property type="entry name" value="CRBOXYPTASEC"/>
</dbReference>
<keyword evidence="4" id="KW-0378">Hydrolase</keyword>
<dbReference type="Pfam" id="PF01979">
    <property type="entry name" value="Amidohydro_1"/>
    <property type="match status" value="1"/>
</dbReference>
<name>A0A507BCV3_9PEZI</name>
<dbReference type="InterPro" id="IPR006680">
    <property type="entry name" value="Amidohydro-rel"/>
</dbReference>
<comment type="caution">
    <text evidence="8">The sequence shown here is derived from an EMBL/GenBank/DDBJ whole genome shotgun (WGS) entry which is preliminary data.</text>
</comment>
<comment type="similarity">
    <text evidence="1">Belongs to the peptidase S10 family.</text>
</comment>
<gene>
    <name evidence="8" type="ORF">E0L32_002838</name>
</gene>
<proteinExistence type="inferred from homology"/>
<dbReference type="Pfam" id="PF00450">
    <property type="entry name" value="Peptidase_S10"/>
    <property type="match status" value="1"/>
</dbReference>
<dbReference type="InterPro" id="IPR029058">
    <property type="entry name" value="AB_hydrolase_fold"/>
</dbReference>
<keyword evidence="5" id="KW-0325">Glycoprotein</keyword>
<evidence type="ECO:0000256" key="2">
    <source>
        <dbReference type="ARBA" id="ARBA00022645"/>
    </source>
</evidence>
<organism evidence="8 9">
    <name type="scientific">Thyridium curvatum</name>
    <dbReference type="NCBI Taxonomy" id="1093900"/>
    <lineage>
        <taxon>Eukaryota</taxon>
        <taxon>Fungi</taxon>
        <taxon>Dikarya</taxon>
        <taxon>Ascomycota</taxon>
        <taxon>Pezizomycotina</taxon>
        <taxon>Sordariomycetes</taxon>
        <taxon>Sordariomycetidae</taxon>
        <taxon>Thyridiales</taxon>
        <taxon>Thyridiaceae</taxon>
        <taxon>Thyridium</taxon>
    </lineage>
</organism>
<dbReference type="InterPro" id="IPR057744">
    <property type="entry name" value="OTAase-like"/>
</dbReference>
<dbReference type="AlphaFoldDB" id="A0A507BCV3"/>
<keyword evidence="9" id="KW-1185">Reference proteome</keyword>
<feature type="chain" id="PRO_5021471116" description="Amidohydrolase-related domain-containing protein" evidence="6">
    <location>
        <begin position="23"/>
        <end position="951"/>
    </location>
</feature>
<feature type="domain" description="Amidohydrolase-related" evidence="7">
    <location>
        <begin position="587"/>
        <end position="948"/>
    </location>
</feature>
<keyword evidence="6" id="KW-0732">Signal</keyword>
<evidence type="ECO:0000313" key="9">
    <source>
        <dbReference type="Proteomes" id="UP000319257"/>
    </source>
</evidence>
<dbReference type="InterPro" id="IPR032466">
    <property type="entry name" value="Metal_Hydrolase"/>
</dbReference>
<dbReference type="Gene3D" id="2.30.40.10">
    <property type="entry name" value="Urease, subunit C, domain 1"/>
    <property type="match status" value="1"/>
</dbReference>
<dbReference type="PANTHER" id="PTHR43135">
    <property type="entry name" value="ALPHA-D-RIBOSE 1-METHYLPHOSPHONATE 5-TRIPHOSPHATE DIPHOSPHATASE"/>
    <property type="match status" value="1"/>
</dbReference>
<dbReference type="GO" id="GO:0004185">
    <property type="term" value="F:serine-type carboxypeptidase activity"/>
    <property type="evidence" value="ECO:0007669"/>
    <property type="project" value="InterPro"/>
</dbReference>